<proteinExistence type="inferred from homology"/>
<dbReference type="InterPro" id="IPR001602">
    <property type="entry name" value="UPF0047_YjbQ-like"/>
</dbReference>
<dbReference type="NCBIfam" id="TIGR00149">
    <property type="entry name" value="TIGR00149_YjbQ"/>
    <property type="match status" value="1"/>
</dbReference>
<dbReference type="EMBL" id="VBAO01000203">
    <property type="protein sequence ID" value="TMI80696.1"/>
    <property type="molecule type" value="Genomic_DNA"/>
</dbReference>
<dbReference type="PIRSF" id="PIRSF004681">
    <property type="entry name" value="UCP004681"/>
    <property type="match status" value="1"/>
</dbReference>
<dbReference type="Gene3D" id="2.60.120.460">
    <property type="entry name" value="YjbQ-like"/>
    <property type="match status" value="1"/>
</dbReference>
<dbReference type="Proteomes" id="UP000320048">
    <property type="component" value="Unassembled WGS sequence"/>
</dbReference>
<reference evidence="3 4" key="1">
    <citation type="journal article" date="2019" name="Nat. Microbiol.">
        <title>Mediterranean grassland soil C-N compound turnover is dependent on rainfall and depth, and is mediated by genomically divergent microorganisms.</title>
        <authorList>
            <person name="Diamond S."/>
            <person name="Andeer P.F."/>
            <person name="Li Z."/>
            <person name="Crits-Christoph A."/>
            <person name="Burstein D."/>
            <person name="Anantharaman K."/>
            <person name="Lane K.R."/>
            <person name="Thomas B.C."/>
            <person name="Pan C."/>
            <person name="Northen T.R."/>
            <person name="Banfield J.F."/>
        </authorList>
    </citation>
    <scope>NUCLEOTIDE SEQUENCE [LARGE SCALE GENOMIC DNA]</scope>
    <source>
        <strain evidence="3">NP_7</strain>
    </source>
</reference>
<evidence type="ECO:0000256" key="2">
    <source>
        <dbReference type="SAM" id="MobiDB-lite"/>
    </source>
</evidence>
<evidence type="ECO:0000313" key="4">
    <source>
        <dbReference type="Proteomes" id="UP000320048"/>
    </source>
</evidence>
<comment type="caution">
    <text evidence="3">The sequence shown here is derived from an EMBL/GenBank/DDBJ whole genome shotgun (WGS) entry which is preliminary data.</text>
</comment>
<dbReference type="SUPFAM" id="SSF111038">
    <property type="entry name" value="YjbQ-like"/>
    <property type="match status" value="1"/>
</dbReference>
<feature type="region of interest" description="Disordered" evidence="2">
    <location>
        <begin position="1"/>
        <end position="22"/>
    </location>
</feature>
<dbReference type="PANTHER" id="PTHR30615">
    <property type="entry name" value="UNCHARACTERIZED PROTEIN YJBQ-RELATED"/>
    <property type="match status" value="1"/>
</dbReference>
<accession>A0A537JC96</accession>
<dbReference type="Pfam" id="PF01894">
    <property type="entry name" value="YjbQ"/>
    <property type="match status" value="1"/>
</dbReference>
<comment type="similarity">
    <text evidence="1">Belongs to the UPF0047 family.</text>
</comment>
<gene>
    <name evidence="3" type="ORF">E6H04_08170</name>
</gene>
<dbReference type="InterPro" id="IPR035917">
    <property type="entry name" value="YjbQ-like_sf"/>
</dbReference>
<dbReference type="PANTHER" id="PTHR30615:SF8">
    <property type="entry name" value="UPF0047 PROTEIN C4A8.02C"/>
    <property type="match status" value="1"/>
</dbReference>
<evidence type="ECO:0000313" key="3">
    <source>
        <dbReference type="EMBL" id="TMI80696.1"/>
    </source>
</evidence>
<evidence type="ECO:0000256" key="1">
    <source>
        <dbReference type="ARBA" id="ARBA00005534"/>
    </source>
</evidence>
<sequence length="170" mass="18776">MEAKGTRRVQYSRSSPAEDLTAPGTVSSMKVFATTLTVPTRERTEICNLTDQLAALPALQQIAHGYVLLHSLHTTTGLCLNEFQEALLHDITTLLRRLIPSEQAYRHNDPAVSDDTRGNATGHLSAILLGQTLQIPVEHGRLMLGTWQSVLFCEFDGPQTRHVYVQVMGV</sequence>
<protein>
    <submittedName>
        <fullName evidence="3">YjbQ family protein</fullName>
    </submittedName>
</protein>
<name>A0A537JC96_9BACT</name>
<dbReference type="AlphaFoldDB" id="A0A537JC96"/>
<organism evidence="3 4">
    <name type="scientific">Candidatus Segetimicrobium genomatis</name>
    <dbReference type="NCBI Taxonomy" id="2569760"/>
    <lineage>
        <taxon>Bacteria</taxon>
        <taxon>Bacillati</taxon>
        <taxon>Candidatus Sysuimicrobiota</taxon>
        <taxon>Candidatus Sysuimicrobiia</taxon>
        <taxon>Candidatus Sysuimicrobiales</taxon>
        <taxon>Candidatus Segetimicrobiaceae</taxon>
        <taxon>Candidatus Segetimicrobium</taxon>
    </lineage>
</organism>